<feature type="region of interest" description="Disordered" evidence="7">
    <location>
        <begin position="356"/>
        <end position="390"/>
    </location>
</feature>
<gene>
    <name evidence="9" type="ORF">K8V32_11365</name>
</gene>
<comment type="similarity">
    <text evidence="5">Belongs to the NtaA/SnaA/DszA monooxygenase family.</text>
</comment>
<dbReference type="InterPro" id="IPR036661">
    <property type="entry name" value="Luciferase-like_sf"/>
</dbReference>
<dbReference type="Pfam" id="PF00296">
    <property type="entry name" value="Bac_luciferase"/>
    <property type="match status" value="1"/>
</dbReference>
<reference evidence="9" key="2">
    <citation type="submission" date="2021-09" db="EMBL/GenBank/DDBJ databases">
        <authorList>
            <person name="Gilroy R."/>
        </authorList>
    </citation>
    <scope>NUCLEOTIDE SEQUENCE</scope>
    <source>
        <strain evidence="9">ChiHjej13B12-14962</strain>
    </source>
</reference>
<dbReference type="RefSeq" id="WP_303907408.1">
    <property type="nucleotide sequence ID" value="NZ_DYXC01000131.1"/>
</dbReference>
<dbReference type="GO" id="GO:0016705">
    <property type="term" value="F:oxidoreductase activity, acting on paired donors, with incorporation or reduction of molecular oxygen"/>
    <property type="evidence" value="ECO:0007669"/>
    <property type="project" value="InterPro"/>
</dbReference>
<dbReference type="EMBL" id="DYXC01000131">
    <property type="protein sequence ID" value="HJF15379.1"/>
    <property type="molecule type" value="Genomic_DNA"/>
</dbReference>
<dbReference type="AlphaFoldDB" id="A0A921FNI8"/>
<protein>
    <submittedName>
        <fullName evidence="9">LLM class flavin-dependent oxidoreductase</fullName>
    </submittedName>
</protein>
<dbReference type="GO" id="GO:0004497">
    <property type="term" value="F:monooxygenase activity"/>
    <property type="evidence" value="ECO:0007669"/>
    <property type="project" value="UniProtKB-KW"/>
</dbReference>
<feature type="binding site" evidence="6">
    <location>
        <position position="92"/>
    </location>
    <ligand>
        <name>FMN</name>
        <dbReference type="ChEBI" id="CHEBI:58210"/>
    </ligand>
</feature>
<dbReference type="PIRSF" id="PIRSF000337">
    <property type="entry name" value="NTA_MOA"/>
    <property type="match status" value="1"/>
</dbReference>
<sequence length="390" mass="42209">MTATQSSATPFHFGIALKSTGYHPASTKNEAQRQQIFEPNSWAELTRSAQRAGAVYVTYEDSFEYQDLGQFDASLLAAWVAPRTQNIGLIPTITVTHTEPFHVQKNIATLDHISSGWAGWQVAVSDSAAATELLGRGRTDLDIKSLYTEAIDVVDVSRRLWDSWEDDAEIRDVATGRFIDRNKLHYVDFVGPRFSIKGPTITPRSPQGQPVVAFAGRDQAVLDAAVHTGDVLFVPVHNLDDAQALLTQIRELETQLGRAGAPLLVHADLPVLVTETEAAGQHRWEELNGINPAWLNADQLRGSGAATSIATLVAGLKSLGFNGVRLQPADNAVDVAAVETLLAPRLRDAEVLTQPAPQGSTLRGALGLERPNSRYTNASTVEHETQGATV</sequence>
<feature type="binding site" evidence="6">
    <location>
        <position position="147"/>
    </location>
    <ligand>
        <name>FMN</name>
        <dbReference type="ChEBI" id="CHEBI:58210"/>
    </ligand>
</feature>
<evidence type="ECO:0000256" key="6">
    <source>
        <dbReference type="PIRSR" id="PIRSR000337-1"/>
    </source>
</evidence>
<dbReference type="Proteomes" id="UP000703315">
    <property type="component" value="Unassembled WGS sequence"/>
</dbReference>
<dbReference type="InterPro" id="IPR051260">
    <property type="entry name" value="Diverse_substr_monoxygenases"/>
</dbReference>
<dbReference type="InterPro" id="IPR011251">
    <property type="entry name" value="Luciferase-like_dom"/>
</dbReference>
<evidence type="ECO:0000256" key="3">
    <source>
        <dbReference type="ARBA" id="ARBA00023002"/>
    </source>
</evidence>
<name>A0A921FNI8_9MICC</name>
<keyword evidence="3" id="KW-0560">Oxidoreductase</keyword>
<dbReference type="PANTHER" id="PTHR30011:SF16">
    <property type="entry name" value="C2H2 FINGER DOMAIN TRANSCRIPTION FACTOR (EUROFUNG)-RELATED"/>
    <property type="match status" value="1"/>
</dbReference>
<dbReference type="Gene3D" id="3.20.20.30">
    <property type="entry name" value="Luciferase-like domain"/>
    <property type="match status" value="1"/>
</dbReference>
<evidence type="ECO:0000256" key="5">
    <source>
        <dbReference type="ARBA" id="ARBA00033748"/>
    </source>
</evidence>
<comment type="caution">
    <text evidence="9">The sequence shown here is derived from an EMBL/GenBank/DDBJ whole genome shotgun (WGS) entry which is preliminary data.</text>
</comment>
<keyword evidence="2 6" id="KW-0288">FMN</keyword>
<feature type="domain" description="Luciferase-like" evidence="8">
    <location>
        <begin position="32"/>
        <end position="286"/>
    </location>
</feature>
<reference evidence="9" key="1">
    <citation type="journal article" date="2021" name="PeerJ">
        <title>Extensive microbial diversity within the chicken gut microbiome revealed by metagenomics and culture.</title>
        <authorList>
            <person name="Gilroy R."/>
            <person name="Ravi A."/>
            <person name="Getino M."/>
            <person name="Pursley I."/>
            <person name="Horton D.L."/>
            <person name="Alikhan N.F."/>
            <person name="Baker D."/>
            <person name="Gharbi K."/>
            <person name="Hall N."/>
            <person name="Watson M."/>
            <person name="Adriaenssens E.M."/>
            <person name="Foster-Nyarko E."/>
            <person name="Jarju S."/>
            <person name="Secka A."/>
            <person name="Antonio M."/>
            <person name="Oren A."/>
            <person name="Chaudhuri R.R."/>
            <person name="La Ragione R."/>
            <person name="Hildebrand F."/>
            <person name="Pallen M.J."/>
        </authorList>
    </citation>
    <scope>NUCLEOTIDE SEQUENCE</scope>
    <source>
        <strain evidence="9">ChiHjej13B12-14962</strain>
    </source>
</reference>
<evidence type="ECO:0000256" key="7">
    <source>
        <dbReference type="SAM" id="MobiDB-lite"/>
    </source>
</evidence>
<accession>A0A921FNI8</accession>
<dbReference type="InterPro" id="IPR016215">
    <property type="entry name" value="NTA_MOA"/>
</dbReference>
<evidence type="ECO:0000313" key="9">
    <source>
        <dbReference type="EMBL" id="HJF15379.1"/>
    </source>
</evidence>
<dbReference type="PANTHER" id="PTHR30011">
    <property type="entry name" value="ALKANESULFONATE MONOOXYGENASE-RELATED"/>
    <property type="match status" value="1"/>
</dbReference>
<evidence type="ECO:0000256" key="1">
    <source>
        <dbReference type="ARBA" id="ARBA00022630"/>
    </source>
</evidence>
<evidence type="ECO:0000256" key="4">
    <source>
        <dbReference type="ARBA" id="ARBA00023033"/>
    </source>
</evidence>
<proteinExistence type="inferred from homology"/>
<evidence type="ECO:0000256" key="2">
    <source>
        <dbReference type="ARBA" id="ARBA00022643"/>
    </source>
</evidence>
<feature type="compositionally biased region" description="Basic and acidic residues" evidence="7">
    <location>
        <begin position="381"/>
        <end position="390"/>
    </location>
</feature>
<organism evidence="9 10">
    <name type="scientific">Enteractinococcus helveticum</name>
    <dbReference type="NCBI Taxonomy" id="1837282"/>
    <lineage>
        <taxon>Bacteria</taxon>
        <taxon>Bacillati</taxon>
        <taxon>Actinomycetota</taxon>
        <taxon>Actinomycetes</taxon>
        <taxon>Micrococcales</taxon>
        <taxon>Micrococcaceae</taxon>
    </lineage>
</organism>
<dbReference type="SUPFAM" id="SSF51679">
    <property type="entry name" value="Bacterial luciferase-like"/>
    <property type="match status" value="1"/>
</dbReference>
<keyword evidence="4" id="KW-0503">Monooxygenase</keyword>
<evidence type="ECO:0000313" key="10">
    <source>
        <dbReference type="Proteomes" id="UP000703315"/>
    </source>
</evidence>
<evidence type="ECO:0000259" key="8">
    <source>
        <dbReference type="Pfam" id="PF00296"/>
    </source>
</evidence>
<keyword evidence="1 6" id="KW-0285">Flavoprotein</keyword>